<reference evidence="2" key="1">
    <citation type="journal article" date="2022" name="Mol. Ecol. Resour.">
        <title>The genomes of chicory, endive, great burdock and yacon provide insights into Asteraceae palaeo-polyploidization history and plant inulin production.</title>
        <authorList>
            <person name="Fan W."/>
            <person name="Wang S."/>
            <person name="Wang H."/>
            <person name="Wang A."/>
            <person name="Jiang F."/>
            <person name="Liu H."/>
            <person name="Zhao H."/>
            <person name="Xu D."/>
            <person name="Zhang Y."/>
        </authorList>
    </citation>
    <scope>NUCLEOTIDE SEQUENCE [LARGE SCALE GENOMIC DNA]</scope>
    <source>
        <strain evidence="2">cv. Yunnan</strain>
    </source>
</reference>
<evidence type="ECO:0000313" key="1">
    <source>
        <dbReference type="EMBL" id="KAI3796131.1"/>
    </source>
</evidence>
<name>A0ACB9HKX7_9ASTR</name>
<sequence>MKFADYFGRAFSSVSASQFPWVKLFRESPVAKVADNPVSHISEAVYKTSVDWINKHSMEALGSFLLWSLDNILTDLASQLGGPKGSKKGAQKTSSKSQVCLFVVLAIVLRRKPDALVTILPTLNETPKYNGQDKLPLIVWMVTQVRCVATERFEVVYPTLKKVALAGSPGSKAMKQVYQQIMTISLKASGEGIPELSNEASNIFIWCLTQNPDCCKQWDMVYLDNLEASIIILRRLNEQWKELSLKQSFLEALTETLRSLKRKNVKAMAEGDVSVDQALYKEADKYCKVLLGRLSRGWRCIKATVFLIVAFGVGAAFLTPTTLESLDLNRLSEIINIQKFI</sequence>
<comment type="caution">
    <text evidence="1">The sequence shown here is derived from an EMBL/GenBank/DDBJ whole genome shotgun (WGS) entry which is preliminary data.</text>
</comment>
<dbReference type="EMBL" id="CM042029">
    <property type="protein sequence ID" value="KAI3796131.1"/>
    <property type="molecule type" value="Genomic_DNA"/>
</dbReference>
<keyword evidence="2" id="KW-1185">Reference proteome</keyword>
<protein>
    <submittedName>
        <fullName evidence="1">Uncharacterized protein</fullName>
    </submittedName>
</protein>
<gene>
    <name evidence="1" type="ORF">L1987_38795</name>
</gene>
<proteinExistence type="predicted"/>
<organism evidence="1 2">
    <name type="scientific">Smallanthus sonchifolius</name>
    <dbReference type="NCBI Taxonomy" id="185202"/>
    <lineage>
        <taxon>Eukaryota</taxon>
        <taxon>Viridiplantae</taxon>
        <taxon>Streptophyta</taxon>
        <taxon>Embryophyta</taxon>
        <taxon>Tracheophyta</taxon>
        <taxon>Spermatophyta</taxon>
        <taxon>Magnoliopsida</taxon>
        <taxon>eudicotyledons</taxon>
        <taxon>Gunneridae</taxon>
        <taxon>Pentapetalae</taxon>
        <taxon>asterids</taxon>
        <taxon>campanulids</taxon>
        <taxon>Asterales</taxon>
        <taxon>Asteraceae</taxon>
        <taxon>Asteroideae</taxon>
        <taxon>Heliantheae alliance</taxon>
        <taxon>Millerieae</taxon>
        <taxon>Smallanthus</taxon>
    </lineage>
</organism>
<reference evidence="1 2" key="2">
    <citation type="journal article" date="2022" name="Mol. Ecol. Resour.">
        <title>The genomes of chicory, endive, great burdock and yacon provide insights into Asteraceae paleo-polyploidization history and plant inulin production.</title>
        <authorList>
            <person name="Fan W."/>
            <person name="Wang S."/>
            <person name="Wang H."/>
            <person name="Wang A."/>
            <person name="Jiang F."/>
            <person name="Liu H."/>
            <person name="Zhao H."/>
            <person name="Xu D."/>
            <person name="Zhang Y."/>
        </authorList>
    </citation>
    <scope>NUCLEOTIDE SEQUENCE [LARGE SCALE GENOMIC DNA]</scope>
    <source>
        <strain evidence="2">cv. Yunnan</strain>
        <tissue evidence="1">Leaves</tissue>
    </source>
</reference>
<accession>A0ACB9HKX7</accession>
<dbReference type="Proteomes" id="UP001056120">
    <property type="component" value="Linkage Group LG12"/>
</dbReference>
<evidence type="ECO:0000313" key="2">
    <source>
        <dbReference type="Proteomes" id="UP001056120"/>
    </source>
</evidence>